<dbReference type="Gene3D" id="3.30.465.10">
    <property type="match status" value="1"/>
</dbReference>
<protein>
    <submittedName>
        <fullName evidence="4">Glycolate oxidase FAD binding subunit</fullName>
    </submittedName>
</protein>
<dbReference type="AlphaFoldDB" id="A0A1I3X2F1"/>
<accession>A0A1I3X2F1</accession>
<dbReference type="InterPro" id="IPR006094">
    <property type="entry name" value="Oxid_FAD_bind_N"/>
</dbReference>
<dbReference type="InterPro" id="IPR016169">
    <property type="entry name" value="FAD-bd_PCMH_sub2"/>
</dbReference>
<dbReference type="PROSITE" id="PS51387">
    <property type="entry name" value="FAD_PCMH"/>
    <property type="match status" value="1"/>
</dbReference>
<dbReference type="InterPro" id="IPR016166">
    <property type="entry name" value="FAD-bd_PCMH"/>
</dbReference>
<dbReference type="Pfam" id="PF01565">
    <property type="entry name" value="FAD_binding_4"/>
    <property type="match status" value="1"/>
</dbReference>
<dbReference type="EMBL" id="FOSP01000001">
    <property type="protein sequence ID" value="SFK13972.1"/>
    <property type="molecule type" value="Genomic_DNA"/>
</dbReference>
<evidence type="ECO:0000313" key="5">
    <source>
        <dbReference type="Proteomes" id="UP000199533"/>
    </source>
</evidence>
<evidence type="ECO:0000256" key="2">
    <source>
        <dbReference type="ARBA" id="ARBA00022827"/>
    </source>
</evidence>
<proteinExistence type="predicted"/>
<name>A0A1I3X2F1_9PROT</name>
<dbReference type="InterPro" id="IPR036318">
    <property type="entry name" value="FAD-bd_PCMH-like_sf"/>
</dbReference>
<reference evidence="5" key="1">
    <citation type="submission" date="2016-10" db="EMBL/GenBank/DDBJ databases">
        <authorList>
            <person name="Varghese N."/>
            <person name="Submissions S."/>
        </authorList>
    </citation>
    <scope>NUCLEOTIDE SEQUENCE [LARGE SCALE GENOMIC DNA]</scope>
    <source>
        <strain evidence="5">Nm69</strain>
    </source>
</reference>
<evidence type="ECO:0000313" key="4">
    <source>
        <dbReference type="EMBL" id="SFK13972.1"/>
    </source>
</evidence>
<keyword evidence="5" id="KW-1185">Reference proteome</keyword>
<organism evidence="4 5">
    <name type="scientific">Nitrosomonas aestuarii</name>
    <dbReference type="NCBI Taxonomy" id="52441"/>
    <lineage>
        <taxon>Bacteria</taxon>
        <taxon>Pseudomonadati</taxon>
        <taxon>Pseudomonadota</taxon>
        <taxon>Betaproteobacteria</taxon>
        <taxon>Nitrosomonadales</taxon>
        <taxon>Nitrosomonadaceae</taxon>
        <taxon>Nitrosomonas</taxon>
    </lineage>
</organism>
<evidence type="ECO:0000256" key="1">
    <source>
        <dbReference type="ARBA" id="ARBA00022630"/>
    </source>
</evidence>
<dbReference type="GO" id="GO:0071949">
    <property type="term" value="F:FAD binding"/>
    <property type="evidence" value="ECO:0007669"/>
    <property type="project" value="InterPro"/>
</dbReference>
<dbReference type="InterPro" id="IPR016164">
    <property type="entry name" value="FAD-linked_Oxase-like_C"/>
</dbReference>
<dbReference type="OrthoDB" id="9811557at2"/>
<dbReference type="PANTHER" id="PTHR11748">
    <property type="entry name" value="D-LACTATE DEHYDROGENASE"/>
    <property type="match status" value="1"/>
</dbReference>
<dbReference type="NCBIfam" id="NF008439">
    <property type="entry name" value="PRK11282.1"/>
    <property type="match status" value="1"/>
</dbReference>
<gene>
    <name evidence="4" type="ORF">SAMN05216302_100192</name>
</gene>
<dbReference type="GO" id="GO:0003824">
    <property type="term" value="F:catalytic activity"/>
    <property type="evidence" value="ECO:0007669"/>
    <property type="project" value="InterPro"/>
</dbReference>
<sequence>MQTVVDQLSSKIRDAAKGGQPLAIQGSDSKAFYGRRLSERVKTLHVAGYQGIVDYEPTELVITARAGTPLKEIESLLHQNGQMLAFEPPYFADTATLGGCIAAGLSGPRRASAGAVRDFVLGVRMLDGIGQDLHFGGQVMKNVAGYDVSRLMVGAMGTLGVLLEVSLKVLPLPVGERTLSLEMDEASAITFMNRCATKPLPISATCYVDNQLFIRLSGAESAVQVAYTQIGGEDYIDSYSFWKSVREQTHDFFQPETSLWRLSINSTTLPLKFPFLPGKQLIEWNGALRWLACSGDDRKTAADSIRQAANMAGGHATLFRGNQSNQIFQPLGTALLSIHQRLKQKFDPAGIFNPGRLYPEL</sequence>
<dbReference type="STRING" id="52441.SAMN05216302_100192"/>
<dbReference type="Proteomes" id="UP000199533">
    <property type="component" value="Unassembled WGS sequence"/>
</dbReference>
<dbReference type="SUPFAM" id="SSF55103">
    <property type="entry name" value="FAD-linked oxidases, C-terminal domain"/>
    <property type="match status" value="1"/>
</dbReference>
<feature type="domain" description="FAD-binding PCMH-type" evidence="3">
    <location>
        <begin position="1"/>
        <end position="172"/>
    </location>
</feature>
<evidence type="ECO:0000259" key="3">
    <source>
        <dbReference type="PROSITE" id="PS51387"/>
    </source>
</evidence>
<dbReference type="RefSeq" id="WP_090696332.1">
    <property type="nucleotide sequence ID" value="NZ_FOSP01000001.1"/>
</dbReference>
<keyword evidence="2" id="KW-0274">FAD</keyword>
<dbReference type="SUPFAM" id="SSF56176">
    <property type="entry name" value="FAD-binding/transporter-associated domain-like"/>
    <property type="match status" value="1"/>
</dbReference>
<dbReference type="PANTHER" id="PTHR11748:SF103">
    <property type="entry name" value="GLYCOLATE OXIDASE SUBUNIT GLCE"/>
    <property type="match status" value="1"/>
</dbReference>
<keyword evidence="1" id="KW-0285">Flavoprotein</keyword>